<evidence type="ECO:0000313" key="2">
    <source>
        <dbReference type="Proteomes" id="UP000770717"/>
    </source>
</evidence>
<keyword evidence="2" id="KW-1185">Reference proteome</keyword>
<organism evidence="1 2">
    <name type="scientific">Eleutherodactylus coqui</name>
    <name type="common">Puerto Rican coqui</name>
    <dbReference type="NCBI Taxonomy" id="57060"/>
    <lineage>
        <taxon>Eukaryota</taxon>
        <taxon>Metazoa</taxon>
        <taxon>Chordata</taxon>
        <taxon>Craniata</taxon>
        <taxon>Vertebrata</taxon>
        <taxon>Euteleostomi</taxon>
        <taxon>Amphibia</taxon>
        <taxon>Batrachia</taxon>
        <taxon>Anura</taxon>
        <taxon>Neobatrachia</taxon>
        <taxon>Hyloidea</taxon>
        <taxon>Eleutherodactylidae</taxon>
        <taxon>Eleutherodactylinae</taxon>
        <taxon>Eleutherodactylus</taxon>
        <taxon>Eleutherodactylus</taxon>
    </lineage>
</organism>
<accession>A0A8J6C7T3</accession>
<dbReference type="EMBL" id="WNTK01002583">
    <property type="protein sequence ID" value="KAG9465892.1"/>
    <property type="molecule type" value="Genomic_DNA"/>
</dbReference>
<reference evidence="1" key="1">
    <citation type="thesis" date="2020" institute="ProQuest LLC" country="789 East Eisenhower Parkway, Ann Arbor, MI, USA">
        <title>Comparative Genomics and Chromosome Evolution.</title>
        <authorList>
            <person name="Mudd A.B."/>
        </authorList>
    </citation>
    <scope>NUCLEOTIDE SEQUENCE</scope>
    <source>
        <strain evidence="1">HN-11 Male</strain>
        <tissue evidence="1">Kidney and liver</tissue>
    </source>
</reference>
<comment type="caution">
    <text evidence="1">The sequence shown here is derived from an EMBL/GenBank/DDBJ whole genome shotgun (WGS) entry which is preliminary data.</text>
</comment>
<dbReference type="Proteomes" id="UP000770717">
    <property type="component" value="Unassembled WGS sequence"/>
</dbReference>
<name>A0A8J6C7T3_ELECQ</name>
<sequence>MRALSRSETMWGKIKHIQICARDIEVLGSKKGIHTTGLSSWGYPLLLVLLLKGDVRGQTLENRHRYCGPCSGVRTEK</sequence>
<protein>
    <submittedName>
        <fullName evidence="1">Uncharacterized protein</fullName>
    </submittedName>
</protein>
<gene>
    <name evidence="1" type="ORF">GDO78_017585</name>
</gene>
<dbReference type="AlphaFoldDB" id="A0A8J6C7T3"/>
<proteinExistence type="predicted"/>
<evidence type="ECO:0000313" key="1">
    <source>
        <dbReference type="EMBL" id="KAG9465892.1"/>
    </source>
</evidence>